<gene>
    <name evidence="2" type="ORF">ADN00_18955</name>
</gene>
<dbReference type="Pfam" id="PF22768">
    <property type="entry name" value="SPP1_Dit"/>
    <property type="match status" value="1"/>
</dbReference>
<evidence type="ECO:0000259" key="1">
    <source>
        <dbReference type="Pfam" id="PF22768"/>
    </source>
</evidence>
<dbReference type="Proteomes" id="UP000050417">
    <property type="component" value="Unassembled WGS sequence"/>
</dbReference>
<reference evidence="2 3" key="1">
    <citation type="submission" date="2015-07" db="EMBL/GenBank/DDBJ databases">
        <title>Genome sequence of Ornatilinea apprima DSM 23815.</title>
        <authorList>
            <person name="Hemp J."/>
            <person name="Ward L.M."/>
            <person name="Pace L.A."/>
            <person name="Fischer W.W."/>
        </authorList>
    </citation>
    <scope>NUCLEOTIDE SEQUENCE [LARGE SCALE GENOMIC DNA]</scope>
    <source>
        <strain evidence="2 3">P3M-1</strain>
    </source>
</reference>
<dbReference type="STRING" id="1134406.ADN00_18955"/>
<dbReference type="InterPro" id="IPR054738">
    <property type="entry name" value="Siphovirus-type_tail_C"/>
</dbReference>
<dbReference type="Gene3D" id="2.60.120.860">
    <property type="match status" value="1"/>
</dbReference>
<dbReference type="AlphaFoldDB" id="A0A0N8GKM6"/>
<keyword evidence="3" id="KW-1185">Reference proteome</keyword>
<protein>
    <recommendedName>
        <fullName evidence="1">Siphovirus-type tail component C-terminal domain-containing protein</fullName>
    </recommendedName>
</protein>
<proteinExistence type="predicted"/>
<comment type="caution">
    <text evidence="2">The sequence shown here is derived from an EMBL/GenBank/DDBJ whole genome shotgun (WGS) entry which is preliminary data.</text>
</comment>
<dbReference type="EMBL" id="LGCL01000045">
    <property type="protein sequence ID" value="KPL70122.1"/>
    <property type="molecule type" value="Genomic_DNA"/>
</dbReference>
<sequence length="97" mass="11030">MWTVYGPGENLKVVNFTTNQELEVGITLNQEDTLEIDTRLGYKAVKKGDGSNQFFRLSPESVLWPLQRGENQVQIELSNTNESSKVIVHYVERFLAA</sequence>
<name>A0A0N8GKM6_9CHLR</name>
<feature type="domain" description="Siphovirus-type tail component C-terminal" evidence="1">
    <location>
        <begin position="6"/>
        <end position="94"/>
    </location>
</feature>
<accession>A0A0N8GKM6</accession>
<organism evidence="2 3">
    <name type="scientific">Ornatilinea apprima</name>
    <dbReference type="NCBI Taxonomy" id="1134406"/>
    <lineage>
        <taxon>Bacteria</taxon>
        <taxon>Bacillati</taxon>
        <taxon>Chloroflexota</taxon>
        <taxon>Anaerolineae</taxon>
        <taxon>Anaerolineales</taxon>
        <taxon>Anaerolineaceae</taxon>
        <taxon>Ornatilinea</taxon>
    </lineage>
</organism>
<evidence type="ECO:0000313" key="3">
    <source>
        <dbReference type="Proteomes" id="UP000050417"/>
    </source>
</evidence>
<evidence type="ECO:0000313" key="2">
    <source>
        <dbReference type="EMBL" id="KPL70122.1"/>
    </source>
</evidence>